<dbReference type="EMBL" id="MU856853">
    <property type="protein sequence ID" value="KAK4157277.1"/>
    <property type="molecule type" value="Genomic_DNA"/>
</dbReference>
<reference evidence="3" key="2">
    <citation type="submission" date="2023-05" db="EMBL/GenBank/DDBJ databases">
        <authorList>
            <consortium name="Lawrence Berkeley National Laboratory"/>
            <person name="Steindorff A."/>
            <person name="Hensen N."/>
            <person name="Bonometti L."/>
            <person name="Westerberg I."/>
            <person name="Brannstrom I.O."/>
            <person name="Guillou S."/>
            <person name="Cros-Aarteil S."/>
            <person name="Calhoun S."/>
            <person name="Haridas S."/>
            <person name="Kuo A."/>
            <person name="Mondo S."/>
            <person name="Pangilinan J."/>
            <person name="Riley R."/>
            <person name="Labutti K."/>
            <person name="Andreopoulos B."/>
            <person name="Lipzen A."/>
            <person name="Chen C."/>
            <person name="Yanf M."/>
            <person name="Daum C."/>
            <person name="Ng V."/>
            <person name="Clum A."/>
            <person name="Ohm R."/>
            <person name="Martin F."/>
            <person name="Silar P."/>
            <person name="Natvig D."/>
            <person name="Lalanne C."/>
            <person name="Gautier V."/>
            <person name="Ament-Velasquez S.L."/>
            <person name="Kruys A."/>
            <person name="Hutchinson M.I."/>
            <person name="Powell A.J."/>
            <person name="Barry K."/>
            <person name="Miller A.N."/>
            <person name="Grigoriev I.V."/>
            <person name="Debuchy R."/>
            <person name="Gladieux P."/>
            <person name="Thoren M.H."/>
            <person name="Johannesson H."/>
        </authorList>
    </citation>
    <scope>NUCLEOTIDE SEQUENCE</scope>
    <source>
        <strain evidence="3">CBS 538.74</strain>
    </source>
</reference>
<evidence type="ECO:0000313" key="3">
    <source>
        <dbReference type="EMBL" id="KAK4157277.1"/>
    </source>
</evidence>
<feature type="compositionally biased region" description="Basic and acidic residues" evidence="1">
    <location>
        <begin position="473"/>
        <end position="484"/>
    </location>
</feature>
<feature type="compositionally biased region" description="Basic and acidic residues" evidence="1">
    <location>
        <begin position="598"/>
        <end position="632"/>
    </location>
</feature>
<keyword evidence="4" id="KW-1185">Reference proteome</keyword>
<dbReference type="SUPFAM" id="SSF54928">
    <property type="entry name" value="RNA-binding domain, RBD"/>
    <property type="match status" value="1"/>
</dbReference>
<dbReference type="PANTHER" id="PTHR47031">
    <property type="entry name" value="SAP DNA-BINDING DOMAIN-CONTAINING PROTEIN"/>
    <property type="match status" value="1"/>
</dbReference>
<dbReference type="GO" id="GO:0003676">
    <property type="term" value="F:nucleic acid binding"/>
    <property type="evidence" value="ECO:0007669"/>
    <property type="project" value="InterPro"/>
</dbReference>
<feature type="compositionally biased region" description="Basic and acidic residues" evidence="1">
    <location>
        <begin position="46"/>
        <end position="62"/>
    </location>
</feature>
<accession>A0AAN6VT25</accession>
<dbReference type="CDD" id="cd12432">
    <property type="entry name" value="RRM_ACINU"/>
    <property type="match status" value="1"/>
</dbReference>
<feature type="region of interest" description="Disordered" evidence="1">
    <location>
        <begin position="551"/>
        <end position="664"/>
    </location>
</feature>
<feature type="compositionally biased region" description="Basic and acidic residues" evidence="1">
    <location>
        <begin position="227"/>
        <end position="260"/>
    </location>
</feature>
<name>A0AAN6VT25_9PEZI</name>
<feature type="region of interest" description="Disordered" evidence="1">
    <location>
        <begin position="128"/>
        <end position="260"/>
    </location>
</feature>
<dbReference type="PANTHER" id="PTHR47031:SF3">
    <property type="entry name" value="SAP DOMAIN-CONTAINING PROTEIN"/>
    <property type="match status" value="1"/>
</dbReference>
<dbReference type="SUPFAM" id="SSF68906">
    <property type="entry name" value="SAP domain"/>
    <property type="match status" value="1"/>
</dbReference>
<feature type="compositionally biased region" description="Basic residues" evidence="1">
    <location>
        <begin position="579"/>
        <end position="591"/>
    </location>
</feature>
<feature type="compositionally biased region" description="Basic and acidic residues" evidence="1">
    <location>
        <begin position="160"/>
        <end position="182"/>
    </location>
</feature>
<evidence type="ECO:0000313" key="4">
    <source>
        <dbReference type="Proteomes" id="UP001302745"/>
    </source>
</evidence>
<dbReference type="Gene3D" id="1.10.720.30">
    <property type="entry name" value="SAP domain"/>
    <property type="match status" value="1"/>
</dbReference>
<protein>
    <recommendedName>
        <fullName evidence="2">SAP domain-containing protein</fullName>
    </recommendedName>
</protein>
<dbReference type="AlphaFoldDB" id="A0AAN6VT25"/>
<feature type="compositionally biased region" description="Low complexity" evidence="1">
    <location>
        <begin position="208"/>
        <end position="218"/>
    </location>
</feature>
<dbReference type="PROSITE" id="PS50800">
    <property type="entry name" value="SAP"/>
    <property type="match status" value="1"/>
</dbReference>
<dbReference type="Pfam" id="PF02037">
    <property type="entry name" value="SAP"/>
    <property type="match status" value="1"/>
</dbReference>
<dbReference type="InterPro" id="IPR036361">
    <property type="entry name" value="SAP_dom_sf"/>
</dbReference>
<comment type="caution">
    <text evidence="3">The sequence shown here is derived from an EMBL/GenBank/DDBJ whole genome shotgun (WGS) entry which is preliminary data.</text>
</comment>
<dbReference type="InterPro" id="IPR003034">
    <property type="entry name" value="SAP_dom"/>
</dbReference>
<dbReference type="InterPro" id="IPR035979">
    <property type="entry name" value="RBD_domain_sf"/>
</dbReference>
<sequence>MATDFSRLTVLELRQELKQRSLSQTGKKADLIDRLTAFDSDQGATETRDNPNDDHHEARGDSPPEQSAAEPQHGDSSDSLQPLNSDDPAHAPIDNQDLNNAPTVSSDPSKLAEVSASNQILAAEDTVDKAAGVEAVPATEITTDAVSRKRRSRSPPPENESSRKRARPTDETGEGHTFESREATLPSSDNIGGNDGSSHAIRQDFPEAQPAPAAQTATDSYAATRDTAPDNHEEHYAPNQERDWRQNREVTPPHHQERQDALVDEPMTDYDRDVAPAQHPATSALYIKNFMRPLRDQALRDYLVDLAALPGAAPDPDCLVDFHTDQIRTHALVSFTSVSAASRVRTALHGTVWPNERNRKELWVDFVPEDKVVEWIEREQSEGGRGSSSRWEVRYEPDDNGDMTASLVNAEMEPPVRRNSTRQPLGPPPPVPTGPARSYPGVEGAPLGPRGRGTNHYRQAPLPLPHSGPTATGDRDQHHDRDYGMKTTRAGPPIQYKPVPEDVAERRLANIKAHITKDRRRDLGHPDEINRYTFENNDEFVDRGKEAFIGIRPPHRERERRRLGFGRGGGAGGGNWGRPPRRRSPSPRRPSRGGGGGGRDDYGRSYRDRDDNRHDDRDRDDRYRDEVPRSRFDGQPLPTFAGGGGRGGRRGGGGGGGGGRRDRF</sequence>
<feature type="compositionally biased region" description="Polar residues" evidence="1">
    <location>
        <begin position="96"/>
        <end position="108"/>
    </location>
</feature>
<gene>
    <name evidence="3" type="ORF">C8A00DRAFT_11869</name>
</gene>
<feature type="region of interest" description="Disordered" evidence="1">
    <location>
        <begin position="20"/>
        <end position="115"/>
    </location>
</feature>
<proteinExistence type="predicted"/>
<feature type="region of interest" description="Disordered" evidence="1">
    <location>
        <begin position="378"/>
        <end position="497"/>
    </location>
</feature>
<evidence type="ECO:0000259" key="2">
    <source>
        <dbReference type="PROSITE" id="PS50800"/>
    </source>
</evidence>
<dbReference type="SMART" id="SM00513">
    <property type="entry name" value="SAP"/>
    <property type="match status" value="1"/>
</dbReference>
<evidence type="ECO:0000256" key="1">
    <source>
        <dbReference type="SAM" id="MobiDB-lite"/>
    </source>
</evidence>
<dbReference type="InterPro" id="IPR034257">
    <property type="entry name" value="Acinus_RRM"/>
</dbReference>
<organism evidence="3 4">
    <name type="scientific">Chaetomidium leptoderma</name>
    <dbReference type="NCBI Taxonomy" id="669021"/>
    <lineage>
        <taxon>Eukaryota</taxon>
        <taxon>Fungi</taxon>
        <taxon>Dikarya</taxon>
        <taxon>Ascomycota</taxon>
        <taxon>Pezizomycotina</taxon>
        <taxon>Sordariomycetes</taxon>
        <taxon>Sordariomycetidae</taxon>
        <taxon>Sordariales</taxon>
        <taxon>Chaetomiaceae</taxon>
        <taxon>Chaetomidium</taxon>
    </lineage>
</organism>
<dbReference type="Proteomes" id="UP001302745">
    <property type="component" value="Unassembled WGS sequence"/>
</dbReference>
<feature type="domain" description="SAP" evidence="2">
    <location>
        <begin position="5"/>
        <end position="39"/>
    </location>
</feature>
<feature type="compositionally biased region" description="Gly residues" evidence="1">
    <location>
        <begin position="565"/>
        <end position="576"/>
    </location>
</feature>
<feature type="compositionally biased region" description="Low complexity" evidence="1">
    <location>
        <begin position="187"/>
        <end position="198"/>
    </location>
</feature>
<reference evidence="3" key="1">
    <citation type="journal article" date="2023" name="Mol. Phylogenet. Evol.">
        <title>Genome-scale phylogeny and comparative genomics of the fungal order Sordariales.</title>
        <authorList>
            <person name="Hensen N."/>
            <person name="Bonometti L."/>
            <person name="Westerberg I."/>
            <person name="Brannstrom I.O."/>
            <person name="Guillou S."/>
            <person name="Cros-Aarteil S."/>
            <person name="Calhoun S."/>
            <person name="Haridas S."/>
            <person name="Kuo A."/>
            <person name="Mondo S."/>
            <person name="Pangilinan J."/>
            <person name="Riley R."/>
            <person name="LaButti K."/>
            <person name="Andreopoulos B."/>
            <person name="Lipzen A."/>
            <person name="Chen C."/>
            <person name="Yan M."/>
            <person name="Daum C."/>
            <person name="Ng V."/>
            <person name="Clum A."/>
            <person name="Steindorff A."/>
            <person name="Ohm R.A."/>
            <person name="Martin F."/>
            <person name="Silar P."/>
            <person name="Natvig D.O."/>
            <person name="Lalanne C."/>
            <person name="Gautier V."/>
            <person name="Ament-Velasquez S.L."/>
            <person name="Kruys A."/>
            <person name="Hutchinson M.I."/>
            <person name="Powell A.J."/>
            <person name="Barry K."/>
            <person name="Miller A.N."/>
            <person name="Grigoriev I.V."/>
            <person name="Debuchy R."/>
            <person name="Gladieux P."/>
            <person name="Hiltunen Thoren M."/>
            <person name="Johannesson H."/>
        </authorList>
    </citation>
    <scope>NUCLEOTIDE SEQUENCE</scope>
    <source>
        <strain evidence="3">CBS 538.74</strain>
    </source>
</reference>
<feature type="compositionally biased region" description="Gly residues" evidence="1">
    <location>
        <begin position="641"/>
        <end position="658"/>
    </location>
</feature>